<feature type="chain" id="PRO_5020957717" evidence="1">
    <location>
        <begin position="21"/>
        <end position="200"/>
    </location>
</feature>
<feature type="signal peptide" evidence="1">
    <location>
        <begin position="1"/>
        <end position="20"/>
    </location>
</feature>
<keyword evidence="1" id="KW-0732">Signal</keyword>
<organism evidence="3 4">
    <name type="scientific">Oleiharenicola lentus</name>
    <dbReference type="NCBI Taxonomy" id="2508720"/>
    <lineage>
        <taxon>Bacteria</taxon>
        <taxon>Pseudomonadati</taxon>
        <taxon>Verrucomicrobiota</taxon>
        <taxon>Opitutia</taxon>
        <taxon>Opitutales</taxon>
        <taxon>Opitutaceae</taxon>
        <taxon>Oleiharenicola</taxon>
    </lineage>
</organism>
<dbReference type="RefSeq" id="WP_129049255.1">
    <property type="nucleotide sequence ID" value="NZ_SDHX01000002.1"/>
</dbReference>
<accession>A0A4Q1C502</accession>
<dbReference type="Gene3D" id="1.20.120.450">
    <property type="entry name" value="dinb family like domain"/>
    <property type="match status" value="1"/>
</dbReference>
<evidence type="ECO:0000313" key="3">
    <source>
        <dbReference type="EMBL" id="RXK53517.1"/>
    </source>
</evidence>
<comment type="caution">
    <text evidence="3">The sequence shown here is derived from an EMBL/GenBank/DDBJ whole genome shotgun (WGS) entry which is preliminary data.</text>
</comment>
<protein>
    <submittedName>
        <fullName evidence="3">DinB family protein</fullName>
    </submittedName>
</protein>
<dbReference type="Pfam" id="PF12867">
    <property type="entry name" value="DinB_2"/>
    <property type="match status" value="1"/>
</dbReference>
<dbReference type="InterPro" id="IPR024775">
    <property type="entry name" value="DinB-like"/>
</dbReference>
<dbReference type="Proteomes" id="UP000290218">
    <property type="component" value="Unassembled WGS sequence"/>
</dbReference>
<keyword evidence="4" id="KW-1185">Reference proteome</keyword>
<dbReference type="OrthoDB" id="5464839at2"/>
<evidence type="ECO:0000256" key="1">
    <source>
        <dbReference type="SAM" id="SignalP"/>
    </source>
</evidence>
<dbReference type="SUPFAM" id="SSF109854">
    <property type="entry name" value="DinB/YfiT-like putative metalloenzymes"/>
    <property type="match status" value="1"/>
</dbReference>
<evidence type="ECO:0000313" key="4">
    <source>
        <dbReference type="Proteomes" id="UP000290218"/>
    </source>
</evidence>
<dbReference type="InterPro" id="IPR034660">
    <property type="entry name" value="DinB/YfiT-like"/>
</dbReference>
<dbReference type="EMBL" id="SDHX01000002">
    <property type="protein sequence ID" value="RXK53517.1"/>
    <property type="molecule type" value="Genomic_DNA"/>
</dbReference>
<sequence>MRTTLLSLLLSLSILTGLRAQELSAEDRAAGLAHLEKTRAAVLAAAEGLSETQLNFKSAPEKWSVAQVLEHIASAEDMLLGLVTGQVLKAPPPAEGTDFKATDALILKAIPDRSQKRTAPEPLIPTNRYGSSAEALKHFGESRAKTLALMKDTPDLRAHAADSPLGKLDAYQWLLFISAHTERHTKQLLEVKADVNFPKS</sequence>
<dbReference type="AlphaFoldDB" id="A0A4Q1C502"/>
<evidence type="ECO:0000259" key="2">
    <source>
        <dbReference type="Pfam" id="PF12867"/>
    </source>
</evidence>
<name>A0A4Q1C502_9BACT</name>
<gene>
    <name evidence="3" type="ORF">ESB00_17645</name>
</gene>
<proteinExistence type="predicted"/>
<feature type="domain" description="DinB-like" evidence="2">
    <location>
        <begin position="34"/>
        <end position="188"/>
    </location>
</feature>
<reference evidence="3 4" key="1">
    <citation type="submission" date="2019-01" db="EMBL/GenBank/DDBJ databases">
        <title>Lacunisphaera sp. strain TWA-58.</title>
        <authorList>
            <person name="Chen W.-M."/>
        </authorList>
    </citation>
    <scope>NUCLEOTIDE SEQUENCE [LARGE SCALE GENOMIC DNA]</scope>
    <source>
        <strain evidence="3 4">TWA-58</strain>
    </source>
</reference>